<dbReference type="Pfam" id="PF00646">
    <property type="entry name" value="F-box"/>
    <property type="match status" value="1"/>
</dbReference>
<dbReference type="EMBL" id="JAUIZM010000009">
    <property type="protein sequence ID" value="KAK1365325.1"/>
    <property type="molecule type" value="Genomic_DNA"/>
</dbReference>
<keyword evidence="3" id="KW-1185">Reference proteome</keyword>
<dbReference type="PANTHER" id="PTHR33710">
    <property type="entry name" value="BNAC02G09200D PROTEIN"/>
    <property type="match status" value="1"/>
</dbReference>
<dbReference type="PANTHER" id="PTHR33710:SF64">
    <property type="entry name" value="ENDONUCLEASE_EXONUCLEASE_PHOSPHATASE DOMAIN-CONTAINING PROTEIN"/>
    <property type="match status" value="1"/>
</dbReference>
<dbReference type="InterPro" id="IPR036047">
    <property type="entry name" value="F-box-like_dom_sf"/>
</dbReference>
<evidence type="ECO:0000259" key="1">
    <source>
        <dbReference type="Pfam" id="PF00646"/>
    </source>
</evidence>
<proteinExistence type="predicted"/>
<evidence type="ECO:0000313" key="3">
    <source>
        <dbReference type="Proteomes" id="UP001237642"/>
    </source>
</evidence>
<dbReference type="AlphaFoldDB" id="A0AAD8M7S9"/>
<protein>
    <recommendedName>
        <fullName evidence="1">F-box domain-containing protein</fullName>
    </recommendedName>
</protein>
<reference evidence="2" key="2">
    <citation type="submission" date="2023-05" db="EMBL/GenBank/DDBJ databases">
        <authorList>
            <person name="Schelkunov M.I."/>
        </authorList>
    </citation>
    <scope>NUCLEOTIDE SEQUENCE</scope>
    <source>
        <strain evidence="2">Hsosn_3</strain>
        <tissue evidence="2">Leaf</tissue>
    </source>
</reference>
<gene>
    <name evidence="2" type="ORF">POM88_040886</name>
</gene>
<organism evidence="2 3">
    <name type="scientific">Heracleum sosnowskyi</name>
    <dbReference type="NCBI Taxonomy" id="360622"/>
    <lineage>
        <taxon>Eukaryota</taxon>
        <taxon>Viridiplantae</taxon>
        <taxon>Streptophyta</taxon>
        <taxon>Embryophyta</taxon>
        <taxon>Tracheophyta</taxon>
        <taxon>Spermatophyta</taxon>
        <taxon>Magnoliopsida</taxon>
        <taxon>eudicotyledons</taxon>
        <taxon>Gunneridae</taxon>
        <taxon>Pentapetalae</taxon>
        <taxon>asterids</taxon>
        <taxon>campanulids</taxon>
        <taxon>Apiales</taxon>
        <taxon>Apiaceae</taxon>
        <taxon>Apioideae</taxon>
        <taxon>apioid superclade</taxon>
        <taxon>Tordylieae</taxon>
        <taxon>Tordyliinae</taxon>
        <taxon>Heracleum</taxon>
    </lineage>
</organism>
<name>A0AAD8M7S9_9APIA</name>
<comment type="caution">
    <text evidence="2">The sequence shown here is derived from an EMBL/GenBank/DDBJ whole genome shotgun (WGS) entry which is preliminary data.</text>
</comment>
<feature type="domain" description="F-box" evidence="1">
    <location>
        <begin position="113"/>
        <end position="144"/>
    </location>
</feature>
<evidence type="ECO:0000313" key="2">
    <source>
        <dbReference type="EMBL" id="KAK1365325.1"/>
    </source>
</evidence>
<dbReference type="Proteomes" id="UP001237642">
    <property type="component" value="Unassembled WGS sequence"/>
</dbReference>
<dbReference type="SUPFAM" id="SSF81383">
    <property type="entry name" value="F-box domain"/>
    <property type="match status" value="1"/>
</dbReference>
<reference evidence="2" key="1">
    <citation type="submission" date="2023-02" db="EMBL/GenBank/DDBJ databases">
        <title>Genome of toxic invasive species Heracleum sosnowskyi carries increased number of genes despite the absence of recent whole-genome duplications.</title>
        <authorList>
            <person name="Schelkunov M."/>
            <person name="Shtratnikova V."/>
            <person name="Makarenko M."/>
            <person name="Klepikova A."/>
            <person name="Omelchenko D."/>
            <person name="Novikova G."/>
            <person name="Obukhova E."/>
            <person name="Bogdanov V."/>
            <person name="Penin A."/>
            <person name="Logacheva M."/>
        </authorList>
    </citation>
    <scope>NUCLEOTIDE SEQUENCE</scope>
    <source>
        <strain evidence="2">Hsosn_3</strain>
        <tissue evidence="2">Leaf</tissue>
    </source>
</reference>
<accession>A0AAD8M7S9</accession>
<dbReference type="Gene3D" id="1.20.1280.50">
    <property type="match status" value="1"/>
</dbReference>
<sequence>MTLVGHKYTWERGRGTTDWTEVRLDRALTTSLWLNLFPLAKLYNLEGSTSDHSPLLLVPQQKPLFNTQRRFRFENAWLTKPMCEQLTKDVWESTEGWSIQAKIEKCGDTLTGDLISEILLLLSVKSLLRFKLVSKPWRSLISSNLNCIMPSLNSHCLQITRPLTFSVSSTLLSNWSTPRVPYSRGAFSFTPYTKLIGSHDGVVCVWVSNFPRQDIMWFLNFGRFLVLYKSNNSDIYIWNHATTVQSPTPTPA</sequence>
<dbReference type="InterPro" id="IPR001810">
    <property type="entry name" value="F-box_dom"/>
</dbReference>